<dbReference type="InParanoid" id="A0A2V0PAC9"/>
<proteinExistence type="inferred from homology"/>
<dbReference type="PANTHER" id="PTHR11909">
    <property type="entry name" value="CASEIN KINASE-RELATED"/>
    <property type="match status" value="1"/>
</dbReference>
<dbReference type="Proteomes" id="UP000247498">
    <property type="component" value="Unassembled WGS sequence"/>
</dbReference>
<evidence type="ECO:0000256" key="3">
    <source>
        <dbReference type="SAM" id="MobiDB-lite"/>
    </source>
</evidence>
<accession>A0A2V0PAC9</accession>
<feature type="region of interest" description="Disordered" evidence="3">
    <location>
        <begin position="611"/>
        <end position="645"/>
    </location>
</feature>
<dbReference type="OrthoDB" id="10674791at2759"/>
<feature type="domain" description="Protein kinase" evidence="4">
    <location>
        <begin position="69"/>
        <end position="541"/>
    </location>
</feature>
<name>A0A2V0PAC9_9CHLO</name>
<comment type="similarity">
    <text evidence="1">Belongs to the protein kinase superfamily. CK1 Ser/Thr protein kinase family. Casein kinase I subfamily.</text>
</comment>
<evidence type="ECO:0000313" key="6">
    <source>
        <dbReference type="Proteomes" id="UP000247498"/>
    </source>
</evidence>
<dbReference type="EC" id="2.7.11.1" evidence="2"/>
<dbReference type="STRING" id="307507.A0A2V0PAC9"/>
<dbReference type="SMART" id="SM00220">
    <property type="entry name" value="S_TKc"/>
    <property type="match status" value="1"/>
</dbReference>
<dbReference type="InterPro" id="IPR000719">
    <property type="entry name" value="Prot_kinase_dom"/>
</dbReference>
<feature type="compositionally biased region" description="Pro residues" evidence="3">
    <location>
        <begin position="273"/>
        <end position="300"/>
    </location>
</feature>
<dbReference type="Gene3D" id="3.30.200.20">
    <property type="entry name" value="Phosphorylase Kinase, domain 1"/>
    <property type="match status" value="1"/>
</dbReference>
<dbReference type="AlphaFoldDB" id="A0A2V0PAC9"/>
<dbReference type="EMBL" id="BDRX01000047">
    <property type="protein sequence ID" value="GBF94065.1"/>
    <property type="molecule type" value="Genomic_DNA"/>
</dbReference>
<dbReference type="InterPro" id="IPR011009">
    <property type="entry name" value="Kinase-like_dom_sf"/>
</dbReference>
<gene>
    <name evidence="5" type="ORF">Rsub_07333</name>
</gene>
<dbReference type="InterPro" id="IPR050235">
    <property type="entry name" value="CK1_Ser-Thr_kinase"/>
</dbReference>
<feature type="region of interest" description="Disordered" evidence="3">
    <location>
        <begin position="26"/>
        <end position="45"/>
    </location>
</feature>
<dbReference type="SUPFAM" id="SSF56112">
    <property type="entry name" value="Protein kinase-like (PK-like)"/>
    <property type="match status" value="1"/>
</dbReference>
<dbReference type="GO" id="GO:0005524">
    <property type="term" value="F:ATP binding"/>
    <property type="evidence" value="ECO:0007669"/>
    <property type="project" value="InterPro"/>
</dbReference>
<dbReference type="Gene3D" id="1.10.510.10">
    <property type="entry name" value="Transferase(Phosphotransferase) domain 1"/>
    <property type="match status" value="2"/>
</dbReference>
<protein>
    <recommendedName>
        <fullName evidence="2">non-specific serine/threonine protein kinase</fullName>
        <ecNumber evidence="2">2.7.11.1</ecNumber>
    </recommendedName>
</protein>
<keyword evidence="6" id="KW-1185">Reference proteome</keyword>
<organism evidence="5 6">
    <name type="scientific">Raphidocelis subcapitata</name>
    <dbReference type="NCBI Taxonomy" id="307507"/>
    <lineage>
        <taxon>Eukaryota</taxon>
        <taxon>Viridiplantae</taxon>
        <taxon>Chlorophyta</taxon>
        <taxon>core chlorophytes</taxon>
        <taxon>Chlorophyceae</taxon>
        <taxon>CS clade</taxon>
        <taxon>Sphaeropleales</taxon>
        <taxon>Selenastraceae</taxon>
        <taxon>Raphidocelis</taxon>
    </lineage>
</organism>
<evidence type="ECO:0000256" key="1">
    <source>
        <dbReference type="ARBA" id="ARBA00005926"/>
    </source>
</evidence>
<dbReference type="PROSITE" id="PS50011">
    <property type="entry name" value="PROTEIN_KINASE_DOM"/>
    <property type="match status" value="1"/>
</dbReference>
<reference evidence="5 6" key="1">
    <citation type="journal article" date="2018" name="Sci. Rep.">
        <title>Raphidocelis subcapitata (=Pseudokirchneriella subcapitata) provides an insight into genome evolution and environmental adaptations in the Sphaeropleales.</title>
        <authorList>
            <person name="Suzuki S."/>
            <person name="Yamaguchi H."/>
            <person name="Nakajima N."/>
            <person name="Kawachi M."/>
        </authorList>
    </citation>
    <scope>NUCLEOTIDE SEQUENCE [LARGE SCALE GENOMIC DNA]</scope>
    <source>
        <strain evidence="5 6">NIES-35</strain>
    </source>
</reference>
<feature type="compositionally biased region" description="Low complexity" evidence="3">
    <location>
        <begin position="634"/>
        <end position="645"/>
    </location>
</feature>
<dbReference type="InterPro" id="IPR008271">
    <property type="entry name" value="Ser/Thr_kinase_AS"/>
</dbReference>
<comment type="caution">
    <text evidence="5">The sequence shown here is derived from an EMBL/GenBank/DDBJ whole genome shotgun (WGS) entry which is preliminary data.</text>
</comment>
<evidence type="ECO:0000256" key="2">
    <source>
        <dbReference type="ARBA" id="ARBA00012513"/>
    </source>
</evidence>
<evidence type="ECO:0000259" key="4">
    <source>
        <dbReference type="PROSITE" id="PS50011"/>
    </source>
</evidence>
<dbReference type="GO" id="GO:0004674">
    <property type="term" value="F:protein serine/threonine kinase activity"/>
    <property type="evidence" value="ECO:0007669"/>
    <property type="project" value="UniProtKB-EC"/>
</dbReference>
<feature type="region of interest" description="Disordered" evidence="3">
    <location>
        <begin position="171"/>
        <end position="194"/>
    </location>
</feature>
<feature type="region of interest" description="Disordered" evidence="3">
    <location>
        <begin position="272"/>
        <end position="319"/>
    </location>
</feature>
<dbReference type="PROSITE" id="PS00108">
    <property type="entry name" value="PROTEIN_KINASE_ST"/>
    <property type="match status" value="1"/>
</dbReference>
<evidence type="ECO:0000313" key="5">
    <source>
        <dbReference type="EMBL" id="GBF94065.1"/>
    </source>
</evidence>
<sequence length="645" mass="63219">MALEPGDGDRASGVYADGPAAASIAAAAGAGSPRAAPPAAAPPAAAGAPAAAVDGQALLPRGYLLAGRYRIKGAIAAGGFGTVFRAVDSQSPGRPQVAIKLELRHTLPDGRRPISPATAQHIKSALRGARLRREWAAYERAGAVAPPGGVAEARRHGLPLVHAFGHAVLEGPRPAGASSGDDGGGGGSGSAASTSVAAPVPLHHAVWMALELLGSDCWAAREAGAAFSGAAAAADVAHAGRGALRALHHLHTCGVLHRDIKPENLMLGRAPAALPPTLAPQPVPPAPQKPAPLQPQPLPPRAGALPAAAQPQAASGPRPLRGALQLLSSAVAATLGASGGAGKAAAAAAAAAGATAACAAAPAAPAAAPPAAALAPVAAPAPRGDRPQPSGRQALLPPVLLVDLGLAALLEDGSSYARPTVFYGTRDHTSPNLLLLGAAGPLDDLFSLGSTLLELQLGSLPWTGPAEAAAEAAGKEGGEYGPRRLAAAAEAREASWQRALRRGRLPPWALAWHAYLSSLRPGDSIQYAYLDSILNTLSPPLPLVAPPPRGGGALRPLQLLAPPADGGAAAGRAGGAAPAAAAEGGGEKERAAPAAPAAPAAAAVAAAVAERGGGGVKRARDDACGAPRPKRVKAGAAADAGCAEE</sequence>
<feature type="compositionally biased region" description="Low complexity" evidence="3">
    <location>
        <begin position="301"/>
        <end position="319"/>
    </location>
</feature>